<evidence type="ECO:0000256" key="2">
    <source>
        <dbReference type="SAM" id="SignalP"/>
    </source>
</evidence>
<accession>A0A7S1ATB1</accession>
<feature type="chain" id="PRO_5030616235" evidence="2">
    <location>
        <begin position="19"/>
        <end position="283"/>
    </location>
</feature>
<proteinExistence type="predicted"/>
<evidence type="ECO:0000256" key="1">
    <source>
        <dbReference type="SAM" id="MobiDB-lite"/>
    </source>
</evidence>
<feature type="region of interest" description="Disordered" evidence="1">
    <location>
        <begin position="235"/>
        <end position="283"/>
    </location>
</feature>
<dbReference type="AlphaFoldDB" id="A0A7S1ATB1"/>
<dbReference type="EMBL" id="HBFQ01054643">
    <property type="protein sequence ID" value="CAD8864501.1"/>
    <property type="molecule type" value="Transcribed_RNA"/>
</dbReference>
<organism evidence="3">
    <name type="scientific">Noctiluca scintillans</name>
    <name type="common">Sea sparkle</name>
    <name type="synonym">Red tide dinoflagellate</name>
    <dbReference type="NCBI Taxonomy" id="2966"/>
    <lineage>
        <taxon>Eukaryota</taxon>
        <taxon>Sar</taxon>
        <taxon>Alveolata</taxon>
        <taxon>Dinophyceae</taxon>
        <taxon>Noctilucales</taxon>
        <taxon>Noctilucaceae</taxon>
        <taxon>Noctiluca</taxon>
    </lineage>
</organism>
<feature type="compositionally biased region" description="Basic and acidic residues" evidence="1">
    <location>
        <begin position="274"/>
        <end position="283"/>
    </location>
</feature>
<sequence length="283" mass="31078">MRTFACLISLGWSGAAHLRVTSSSAKQNTAQKIVPEAFQPGDLPSTWFEEPASELPRYPSVLANTGHQCSTQCKWYCARRECDQVCSPMCAPPQCETLCTKASDECQTRCEAPRCAVICPSINCTSGQCERCRTVCAEPVCRTQCRDSCMNVCQKPVCTWNCHAGVCPQPSCHLFCSNSTSCLPRHPMRDVDLHPPYSDMASSGYASFNHSILRARGVSPLPWAWPTPPPTIVARSVSAPPSDGGPVRELKKKWYREDTRGGKAPRTSSVLGPEHAEPERDMP</sequence>
<protein>
    <submittedName>
        <fullName evidence="3">Uncharacterized protein</fullName>
    </submittedName>
</protein>
<feature type="signal peptide" evidence="2">
    <location>
        <begin position="1"/>
        <end position="18"/>
    </location>
</feature>
<keyword evidence="2" id="KW-0732">Signal</keyword>
<gene>
    <name evidence="3" type="ORF">NSCI0253_LOCUS38856</name>
</gene>
<name>A0A7S1ATB1_NOCSC</name>
<reference evidence="3" key="1">
    <citation type="submission" date="2021-01" db="EMBL/GenBank/DDBJ databases">
        <authorList>
            <person name="Corre E."/>
            <person name="Pelletier E."/>
            <person name="Niang G."/>
            <person name="Scheremetjew M."/>
            <person name="Finn R."/>
            <person name="Kale V."/>
            <person name="Holt S."/>
            <person name="Cochrane G."/>
            <person name="Meng A."/>
            <person name="Brown T."/>
            <person name="Cohen L."/>
        </authorList>
    </citation>
    <scope>NUCLEOTIDE SEQUENCE</scope>
</reference>
<evidence type="ECO:0000313" key="3">
    <source>
        <dbReference type="EMBL" id="CAD8864501.1"/>
    </source>
</evidence>